<dbReference type="PANTHER" id="PTHR47533">
    <property type="entry name" value="PROTEIN CBG21859"/>
    <property type="match status" value="1"/>
</dbReference>
<dbReference type="EMBL" id="BTSX01000006">
    <property type="protein sequence ID" value="GMT04875.1"/>
    <property type="molecule type" value="Genomic_DNA"/>
</dbReference>
<sequence length="329" mass="37659">FRMEERLDLEFEGGYYPYSYLDREGNVAGALVELWRIVARMAKVRLKITRNQGRLSTMTNIVSNQSFALLDSMSLNADRHRMFLVSAPLGYYEANFFESSRSINSETTELFFFTVFRWNSVLLIVLSYLICSICSVLMARQSMKPRASTLHLVIEKLVAAFFLISLTLLVFHHSAGFQGNNFIVRKGKETTFHGMLQGIKGGTRIAIEQVPDQFPPEEVAILTRRNKNAIVYEPDTMRIIERLCTDRLASALLYSNQILEIGQIEHPCDLAIVKSNSEVNREISQYNHTAYSLGISVRGYFLYSKQANRGIIRLVDQVVLRLFQQDRVS</sequence>
<dbReference type="SUPFAM" id="SSF53850">
    <property type="entry name" value="Periplasmic binding protein-like II"/>
    <property type="match status" value="1"/>
</dbReference>
<evidence type="ECO:0000313" key="4">
    <source>
        <dbReference type="Proteomes" id="UP001432027"/>
    </source>
</evidence>
<proteinExistence type="predicted"/>
<evidence type="ECO:0000313" key="3">
    <source>
        <dbReference type="EMBL" id="GMT04875.1"/>
    </source>
</evidence>
<gene>
    <name evidence="3" type="ORF">PENTCL1PPCAC_27049</name>
</gene>
<dbReference type="Gene3D" id="3.40.190.10">
    <property type="entry name" value="Periplasmic binding protein-like II"/>
    <property type="match status" value="1"/>
</dbReference>
<comment type="caution">
    <text evidence="3">The sequence shown here is derived from an EMBL/GenBank/DDBJ whole genome shotgun (WGS) entry which is preliminary data.</text>
</comment>
<reference evidence="3" key="1">
    <citation type="submission" date="2023-10" db="EMBL/GenBank/DDBJ databases">
        <title>Genome assembly of Pristionchus species.</title>
        <authorList>
            <person name="Yoshida K."/>
            <person name="Sommer R.J."/>
        </authorList>
    </citation>
    <scope>NUCLEOTIDE SEQUENCE</scope>
    <source>
        <strain evidence="3">RS0144</strain>
    </source>
</reference>
<feature type="non-terminal residue" evidence="3">
    <location>
        <position position="329"/>
    </location>
</feature>
<evidence type="ECO:0000259" key="2">
    <source>
        <dbReference type="Pfam" id="PF00497"/>
    </source>
</evidence>
<protein>
    <recommendedName>
        <fullName evidence="2">Solute-binding protein family 3/N-terminal domain-containing protein</fullName>
    </recommendedName>
</protein>
<evidence type="ECO:0000256" key="1">
    <source>
        <dbReference type="SAM" id="Phobius"/>
    </source>
</evidence>
<dbReference type="InterPro" id="IPR001638">
    <property type="entry name" value="Solute-binding_3/MltF_N"/>
</dbReference>
<dbReference type="PANTHER" id="PTHR47533:SF4">
    <property type="entry name" value="AB HYDROLASE-1 DOMAIN-CONTAINING PROTEIN"/>
    <property type="match status" value="1"/>
</dbReference>
<keyword evidence="1" id="KW-0472">Membrane</keyword>
<organism evidence="3 4">
    <name type="scientific">Pristionchus entomophagus</name>
    <dbReference type="NCBI Taxonomy" id="358040"/>
    <lineage>
        <taxon>Eukaryota</taxon>
        <taxon>Metazoa</taxon>
        <taxon>Ecdysozoa</taxon>
        <taxon>Nematoda</taxon>
        <taxon>Chromadorea</taxon>
        <taxon>Rhabditida</taxon>
        <taxon>Rhabditina</taxon>
        <taxon>Diplogasteromorpha</taxon>
        <taxon>Diplogasteroidea</taxon>
        <taxon>Neodiplogasteridae</taxon>
        <taxon>Pristionchus</taxon>
    </lineage>
</organism>
<keyword evidence="4" id="KW-1185">Reference proteome</keyword>
<keyword evidence="1" id="KW-1133">Transmembrane helix</keyword>
<dbReference type="Proteomes" id="UP001432027">
    <property type="component" value="Unassembled WGS sequence"/>
</dbReference>
<dbReference type="Pfam" id="PF00497">
    <property type="entry name" value="SBP_bac_3"/>
    <property type="match status" value="1"/>
</dbReference>
<feature type="domain" description="Solute-binding protein family 3/N-terminal" evidence="2">
    <location>
        <begin position="11"/>
        <end position="98"/>
    </location>
</feature>
<feature type="non-terminal residue" evidence="3">
    <location>
        <position position="1"/>
    </location>
</feature>
<feature type="transmembrane region" description="Helical" evidence="1">
    <location>
        <begin position="118"/>
        <end position="138"/>
    </location>
</feature>
<name>A0AAV5UFN2_9BILA</name>
<feature type="transmembrane region" description="Helical" evidence="1">
    <location>
        <begin position="150"/>
        <end position="171"/>
    </location>
</feature>
<accession>A0AAV5UFN2</accession>
<keyword evidence="1" id="KW-0812">Transmembrane</keyword>
<dbReference type="AlphaFoldDB" id="A0AAV5UFN2"/>